<keyword evidence="8 13" id="KW-0812">Transmembrane</keyword>
<reference evidence="15" key="1">
    <citation type="submission" date="2016-09" db="EMBL/GenBank/DDBJ databases">
        <title>Genomics of Clostridium taeniosporum, an organism which forms endospores with ribbon-like appendages.</title>
        <authorList>
            <person name="Walker J.R."/>
        </authorList>
    </citation>
    <scope>NUCLEOTIDE SEQUENCE [LARGE SCALE GENOMIC DNA]</scope>
    <source>
        <strain evidence="15">1/k</strain>
        <plasmid evidence="15">Plasmid pct2</plasmid>
    </source>
</reference>
<dbReference type="NCBIfam" id="TIGR00797">
    <property type="entry name" value="matE"/>
    <property type="match status" value="1"/>
</dbReference>
<dbReference type="OrthoDB" id="9780160at2"/>
<sequence>MHKLFNDKEFFSSMFKISTPIVIQTLVSSSLNVVDTLMIGQLGSTAIASVGLANQVFFLLSLLLNGISGGAAIFTSQFFGKKDTKNIKIVFGFCLDICLLVGVLFSILAILIPKTILKFYSQDLSVINFGSEYLRIMGFSYIVTSITFPYSAILRSIRNVKAPLFVSGFALGLNTFLNYGLIFGNWGLPIMEAKGAAVATCISRYVECIILLLYVYISKSLLAVRIKEFFMCNLEILKEYLKTTLPLICNVVLWSFGITTYNIIYARIGTESIAAVNIASTVEGLAFVVFIGISSACNIMIGNKIGSNEEVLAFNYGKRYIVLGILGAIIMGVFLLLGSNTILSFYKVSKITYEYAHNILIIMSCVLGIKVLNIILVQGILRGGGDTRYTFLQSFIAMWIFGVPLTYIGAFVCHLPVYFVMLFGISEEIVKLVSGSSRFLSRKWIHNLVENI</sequence>
<dbReference type="EMBL" id="CP017255">
    <property type="protein sequence ID" value="AOR25012.1"/>
    <property type="molecule type" value="Genomic_DNA"/>
</dbReference>
<evidence type="ECO:0000256" key="10">
    <source>
        <dbReference type="ARBA" id="ARBA00023065"/>
    </source>
</evidence>
<evidence type="ECO:0000313" key="14">
    <source>
        <dbReference type="EMBL" id="AOR25012.1"/>
    </source>
</evidence>
<feature type="transmembrane region" description="Helical" evidence="13">
    <location>
        <begin position="355"/>
        <end position="377"/>
    </location>
</feature>
<dbReference type="CDD" id="cd13134">
    <property type="entry name" value="MATE_like_8"/>
    <property type="match status" value="1"/>
</dbReference>
<dbReference type="RefSeq" id="WP_069681131.1">
    <property type="nucleotide sequence ID" value="NZ_CP017255.2"/>
</dbReference>
<dbReference type="Pfam" id="PF01554">
    <property type="entry name" value="MatE"/>
    <property type="match status" value="2"/>
</dbReference>
<feature type="transmembrane region" description="Helical" evidence="13">
    <location>
        <begin position="133"/>
        <end position="152"/>
    </location>
</feature>
<gene>
    <name evidence="14" type="ORF">BGI42_14795</name>
</gene>
<evidence type="ECO:0000256" key="5">
    <source>
        <dbReference type="ARBA" id="ARBA00022448"/>
    </source>
</evidence>
<name>A0A1D7XNU1_9CLOT</name>
<dbReference type="KEGG" id="ctae:BGI42_14795"/>
<evidence type="ECO:0000256" key="2">
    <source>
        <dbReference type="ARBA" id="ARBA00004651"/>
    </source>
</evidence>
<dbReference type="InterPro" id="IPR048279">
    <property type="entry name" value="MdtK-like"/>
</dbReference>
<evidence type="ECO:0000313" key="15">
    <source>
        <dbReference type="Proteomes" id="UP000094652"/>
    </source>
</evidence>
<comment type="function">
    <text evidence="1">Multidrug efflux pump.</text>
</comment>
<feature type="transmembrane region" description="Helical" evidence="13">
    <location>
        <begin position="247"/>
        <end position="268"/>
    </location>
</feature>
<organism evidence="14 15">
    <name type="scientific">Clostridium taeniosporum</name>
    <dbReference type="NCBI Taxonomy" id="394958"/>
    <lineage>
        <taxon>Bacteria</taxon>
        <taxon>Bacillati</taxon>
        <taxon>Bacillota</taxon>
        <taxon>Clostridia</taxon>
        <taxon>Eubacteriales</taxon>
        <taxon>Clostridiaceae</taxon>
        <taxon>Clostridium</taxon>
    </lineage>
</organism>
<dbReference type="PANTHER" id="PTHR43298">
    <property type="entry name" value="MULTIDRUG RESISTANCE PROTEIN NORM-RELATED"/>
    <property type="match status" value="1"/>
</dbReference>
<evidence type="ECO:0000256" key="7">
    <source>
        <dbReference type="ARBA" id="ARBA00022475"/>
    </source>
</evidence>
<keyword evidence="15" id="KW-1185">Reference proteome</keyword>
<geneLocation type="plasmid" evidence="15">
    <name>pct2</name>
</geneLocation>
<dbReference type="PIRSF" id="PIRSF006603">
    <property type="entry name" value="DinF"/>
    <property type="match status" value="1"/>
</dbReference>
<accession>A0A1D7XNU1</accession>
<feature type="transmembrane region" description="Helical" evidence="13">
    <location>
        <begin position="164"/>
        <end position="184"/>
    </location>
</feature>
<feature type="transmembrane region" description="Helical" evidence="13">
    <location>
        <begin position="196"/>
        <end position="217"/>
    </location>
</feature>
<keyword evidence="10" id="KW-0406">Ion transport</keyword>
<keyword evidence="7" id="KW-1003">Cell membrane</keyword>
<keyword evidence="9 13" id="KW-1133">Transmembrane helix</keyword>
<dbReference type="Proteomes" id="UP000094652">
    <property type="component" value="Plasmid pCt2"/>
</dbReference>
<feature type="transmembrane region" description="Helical" evidence="13">
    <location>
        <begin position="56"/>
        <end position="78"/>
    </location>
</feature>
<evidence type="ECO:0000256" key="13">
    <source>
        <dbReference type="SAM" id="Phobius"/>
    </source>
</evidence>
<comment type="subcellular location">
    <subcellularLocation>
        <location evidence="2">Cell membrane</location>
        <topology evidence="2">Multi-pass membrane protein</topology>
    </subcellularLocation>
</comment>
<dbReference type="InterPro" id="IPR050222">
    <property type="entry name" value="MATE_MdtK"/>
</dbReference>
<keyword evidence="6" id="KW-0050">Antiport</keyword>
<dbReference type="GO" id="GO:0015297">
    <property type="term" value="F:antiporter activity"/>
    <property type="evidence" value="ECO:0007669"/>
    <property type="project" value="UniProtKB-KW"/>
</dbReference>
<keyword evidence="5" id="KW-0813">Transport</keyword>
<feature type="transmembrane region" description="Helical" evidence="13">
    <location>
        <begin position="274"/>
        <end position="299"/>
    </location>
</feature>
<evidence type="ECO:0000256" key="3">
    <source>
        <dbReference type="ARBA" id="ARBA00010199"/>
    </source>
</evidence>
<proteinExistence type="inferred from homology"/>
<protein>
    <recommendedName>
        <fullName evidence="4">Probable multidrug resistance protein NorM</fullName>
    </recommendedName>
    <alternativeName>
        <fullName evidence="12">Multidrug-efflux transporter</fullName>
    </alternativeName>
</protein>
<evidence type="ECO:0000256" key="6">
    <source>
        <dbReference type="ARBA" id="ARBA00022449"/>
    </source>
</evidence>
<dbReference type="InterPro" id="IPR002528">
    <property type="entry name" value="MATE_fam"/>
</dbReference>
<evidence type="ECO:0000256" key="8">
    <source>
        <dbReference type="ARBA" id="ARBA00022692"/>
    </source>
</evidence>
<dbReference type="PANTHER" id="PTHR43298:SF2">
    <property type="entry name" value="FMN_FAD EXPORTER YEEO-RELATED"/>
    <property type="match status" value="1"/>
</dbReference>
<dbReference type="GO" id="GO:0006811">
    <property type="term" value="P:monoatomic ion transport"/>
    <property type="evidence" value="ECO:0007669"/>
    <property type="project" value="UniProtKB-KW"/>
</dbReference>
<feature type="transmembrane region" description="Helical" evidence="13">
    <location>
        <begin position="320"/>
        <end position="343"/>
    </location>
</feature>
<evidence type="ECO:0000256" key="11">
    <source>
        <dbReference type="ARBA" id="ARBA00023136"/>
    </source>
</evidence>
<feature type="transmembrane region" description="Helical" evidence="13">
    <location>
        <begin position="90"/>
        <end position="113"/>
    </location>
</feature>
<evidence type="ECO:0000256" key="1">
    <source>
        <dbReference type="ARBA" id="ARBA00003408"/>
    </source>
</evidence>
<feature type="transmembrane region" description="Helical" evidence="13">
    <location>
        <begin position="389"/>
        <end position="409"/>
    </location>
</feature>
<evidence type="ECO:0000256" key="9">
    <source>
        <dbReference type="ARBA" id="ARBA00022989"/>
    </source>
</evidence>
<keyword evidence="14" id="KW-0614">Plasmid</keyword>
<dbReference type="AlphaFoldDB" id="A0A1D7XNU1"/>
<keyword evidence="11 13" id="KW-0472">Membrane</keyword>
<dbReference type="GO" id="GO:0042910">
    <property type="term" value="F:xenobiotic transmembrane transporter activity"/>
    <property type="evidence" value="ECO:0007669"/>
    <property type="project" value="InterPro"/>
</dbReference>
<comment type="similarity">
    <text evidence="3">Belongs to the multi antimicrobial extrusion (MATE) (TC 2.A.66.1) family.</text>
</comment>
<evidence type="ECO:0000256" key="4">
    <source>
        <dbReference type="ARBA" id="ARBA00020268"/>
    </source>
</evidence>
<evidence type="ECO:0000256" key="12">
    <source>
        <dbReference type="ARBA" id="ARBA00031636"/>
    </source>
</evidence>
<dbReference type="GO" id="GO:0005886">
    <property type="term" value="C:plasma membrane"/>
    <property type="evidence" value="ECO:0007669"/>
    <property type="project" value="UniProtKB-SubCell"/>
</dbReference>